<keyword evidence="1" id="KW-0472">Membrane</keyword>
<keyword evidence="1" id="KW-0812">Transmembrane</keyword>
<dbReference type="EMBL" id="JANFYM010000008">
    <property type="protein sequence ID" value="MCQ4793398.1"/>
    <property type="molecule type" value="Genomic_DNA"/>
</dbReference>
<evidence type="ECO:0000256" key="1">
    <source>
        <dbReference type="SAM" id="Phobius"/>
    </source>
</evidence>
<dbReference type="AlphaFoldDB" id="A0AAW5JZ74"/>
<evidence type="ECO:0008006" key="4">
    <source>
        <dbReference type="Google" id="ProtNLM"/>
    </source>
</evidence>
<evidence type="ECO:0000313" key="2">
    <source>
        <dbReference type="EMBL" id="MCQ4793398.1"/>
    </source>
</evidence>
<reference evidence="2" key="1">
    <citation type="submission" date="2022-06" db="EMBL/GenBank/DDBJ databases">
        <title>Isolation of gut microbiota from human fecal samples.</title>
        <authorList>
            <person name="Pamer E.G."/>
            <person name="Barat B."/>
            <person name="Waligurski E."/>
            <person name="Medina S."/>
            <person name="Paddock L."/>
            <person name="Mostad J."/>
        </authorList>
    </citation>
    <scope>NUCLEOTIDE SEQUENCE</scope>
    <source>
        <strain evidence="2">SL.1.01</strain>
    </source>
</reference>
<sequence>MNISVNELLSNPAFRPLVLLDVLAVFLIIICLVFRRMRKGYYVEQANDARKATMLNIAVRNVTGMGVYSAPSYWDNGDLNLCRFEHANGDIVPGAVEADGEGGLRVYEITGGSHRSDFSYRLLGEAKYKEIWKKPSRRRF</sequence>
<organism evidence="2 3">
    <name type="scientific">Bifidobacterium adolescentis</name>
    <dbReference type="NCBI Taxonomy" id="1680"/>
    <lineage>
        <taxon>Bacteria</taxon>
        <taxon>Bacillati</taxon>
        <taxon>Actinomycetota</taxon>
        <taxon>Actinomycetes</taxon>
        <taxon>Bifidobacteriales</taxon>
        <taxon>Bifidobacteriaceae</taxon>
        <taxon>Bifidobacterium</taxon>
    </lineage>
</organism>
<dbReference type="Proteomes" id="UP001206013">
    <property type="component" value="Unassembled WGS sequence"/>
</dbReference>
<name>A0AAW5JZ74_BIFAD</name>
<keyword evidence="1" id="KW-1133">Transmembrane helix</keyword>
<protein>
    <recommendedName>
        <fullName evidence="4">DUF2500 domain-containing protein</fullName>
    </recommendedName>
</protein>
<accession>A0AAW5JZ74</accession>
<proteinExistence type="predicted"/>
<dbReference type="RefSeq" id="WP_256134476.1">
    <property type="nucleotide sequence ID" value="NZ_JANFYM010000008.1"/>
</dbReference>
<feature type="transmembrane region" description="Helical" evidence="1">
    <location>
        <begin position="13"/>
        <end position="34"/>
    </location>
</feature>
<comment type="caution">
    <text evidence="2">The sequence shown here is derived from an EMBL/GenBank/DDBJ whole genome shotgun (WGS) entry which is preliminary data.</text>
</comment>
<evidence type="ECO:0000313" key="3">
    <source>
        <dbReference type="Proteomes" id="UP001206013"/>
    </source>
</evidence>
<gene>
    <name evidence="2" type="ORF">NE692_08005</name>
</gene>